<feature type="region of interest" description="Disordered" evidence="9">
    <location>
        <begin position="1"/>
        <end position="96"/>
    </location>
</feature>
<dbReference type="GO" id="GO:0000139">
    <property type="term" value="C:Golgi membrane"/>
    <property type="evidence" value="ECO:0007669"/>
    <property type="project" value="UniProtKB-SubCell"/>
</dbReference>
<evidence type="ECO:0000259" key="11">
    <source>
        <dbReference type="PROSITE" id="PS50192"/>
    </source>
</evidence>
<accession>A0A165CEY8</accession>
<dbReference type="PANTHER" id="PTHR12791">
    <property type="entry name" value="GOLGI SNARE BET1-RELATED"/>
    <property type="match status" value="1"/>
</dbReference>
<dbReference type="GO" id="GO:0015031">
    <property type="term" value="P:protein transport"/>
    <property type="evidence" value="ECO:0007669"/>
    <property type="project" value="UniProtKB-KW"/>
</dbReference>
<keyword evidence="3 10" id="KW-0812">Transmembrane</keyword>
<evidence type="ECO:0000256" key="5">
    <source>
        <dbReference type="ARBA" id="ARBA00022989"/>
    </source>
</evidence>
<dbReference type="InParanoid" id="A0A165CEY8"/>
<organism evidence="12 13">
    <name type="scientific">Calocera cornea HHB12733</name>
    <dbReference type="NCBI Taxonomy" id="1353952"/>
    <lineage>
        <taxon>Eukaryota</taxon>
        <taxon>Fungi</taxon>
        <taxon>Dikarya</taxon>
        <taxon>Basidiomycota</taxon>
        <taxon>Agaricomycotina</taxon>
        <taxon>Dacrymycetes</taxon>
        <taxon>Dacrymycetales</taxon>
        <taxon>Dacrymycetaceae</taxon>
        <taxon>Calocera</taxon>
    </lineage>
</organism>
<dbReference type="SMART" id="SM00397">
    <property type="entry name" value="t_SNARE"/>
    <property type="match status" value="1"/>
</dbReference>
<evidence type="ECO:0000256" key="6">
    <source>
        <dbReference type="ARBA" id="ARBA00023034"/>
    </source>
</evidence>
<keyword evidence="5 10" id="KW-1133">Transmembrane helix</keyword>
<feature type="domain" description="T-SNARE coiled-coil homology" evidence="11">
    <location>
        <begin position="94"/>
        <end position="156"/>
    </location>
</feature>
<dbReference type="CDD" id="cd15853">
    <property type="entry name" value="SNARE_Bet1"/>
    <property type="match status" value="1"/>
</dbReference>
<dbReference type="Proteomes" id="UP000076842">
    <property type="component" value="Unassembled WGS sequence"/>
</dbReference>
<comment type="subcellular location">
    <subcellularLocation>
        <location evidence="8">Endomembrane system</location>
        <topology evidence="8">Single-pass type IV membrane protein</topology>
    </subcellularLocation>
    <subcellularLocation>
        <location evidence="1">Golgi apparatus membrane</location>
    </subcellularLocation>
</comment>
<evidence type="ECO:0000256" key="2">
    <source>
        <dbReference type="ARBA" id="ARBA00022448"/>
    </source>
</evidence>
<gene>
    <name evidence="12" type="ORF">CALCODRAFT_521824</name>
</gene>
<dbReference type="AlphaFoldDB" id="A0A165CEY8"/>
<dbReference type="InterPro" id="IPR000727">
    <property type="entry name" value="T_SNARE_dom"/>
</dbReference>
<dbReference type="InterPro" id="IPR039899">
    <property type="entry name" value="BET1_SNARE"/>
</dbReference>
<keyword evidence="4" id="KW-0653">Protein transport</keyword>
<keyword evidence="2" id="KW-0813">Transport</keyword>
<keyword evidence="7 10" id="KW-0472">Membrane</keyword>
<evidence type="ECO:0000256" key="8">
    <source>
        <dbReference type="ARBA" id="ARBA00046280"/>
    </source>
</evidence>
<evidence type="ECO:0000256" key="7">
    <source>
        <dbReference type="ARBA" id="ARBA00023136"/>
    </source>
</evidence>
<evidence type="ECO:0000256" key="1">
    <source>
        <dbReference type="ARBA" id="ARBA00004394"/>
    </source>
</evidence>
<dbReference type="STRING" id="1353952.A0A165CEY8"/>
<dbReference type="EMBL" id="KV424152">
    <property type="protein sequence ID" value="KZT50683.1"/>
    <property type="molecule type" value="Genomic_DNA"/>
</dbReference>
<proteinExistence type="predicted"/>
<feature type="compositionally biased region" description="Polar residues" evidence="9">
    <location>
        <begin position="31"/>
        <end position="40"/>
    </location>
</feature>
<evidence type="ECO:0000256" key="4">
    <source>
        <dbReference type="ARBA" id="ARBA00022927"/>
    </source>
</evidence>
<dbReference type="SUPFAM" id="SSF58038">
    <property type="entry name" value="SNARE fusion complex"/>
    <property type="match status" value="1"/>
</dbReference>
<keyword evidence="13" id="KW-1185">Reference proteome</keyword>
<evidence type="ECO:0000313" key="12">
    <source>
        <dbReference type="EMBL" id="KZT50683.1"/>
    </source>
</evidence>
<evidence type="ECO:0000313" key="13">
    <source>
        <dbReference type="Proteomes" id="UP000076842"/>
    </source>
</evidence>
<dbReference type="OrthoDB" id="261831at2759"/>
<dbReference type="PROSITE" id="PS50192">
    <property type="entry name" value="T_SNARE"/>
    <property type="match status" value="1"/>
</dbReference>
<feature type="transmembrane region" description="Helical" evidence="10">
    <location>
        <begin position="164"/>
        <end position="184"/>
    </location>
</feature>
<evidence type="ECO:0000256" key="3">
    <source>
        <dbReference type="ARBA" id="ARBA00022692"/>
    </source>
</evidence>
<evidence type="ECO:0000256" key="9">
    <source>
        <dbReference type="SAM" id="MobiDB-lite"/>
    </source>
</evidence>
<feature type="compositionally biased region" description="Polar residues" evidence="9">
    <location>
        <begin position="50"/>
        <end position="83"/>
    </location>
</feature>
<evidence type="ECO:0000256" key="10">
    <source>
        <dbReference type="SAM" id="Phobius"/>
    </source>
</evidence>
<keyword evidence="6" id="KW-0333">Golgi apparatus</keyword>
<protein>
    <recommendedName>
        <fullName evidence="11">t-SNARE coiled-coil homology domain-containing protein</fullName>
    </recommendedName>
</protein>
<dbReference type="Gene3D" id="1.20.5.110">
    <property type="match status" value="1"/>
</dbReference>
<sequence length="186" mass="20900">MVKSKERTLTRRRYTPAGPSSLQRRERATLAPTSYTAATPSPSPYGAGLNGTSSYTASPIPSGRNSPFRPSSRQDSLLPQWSRDQGMGGRGMTDELEGRNDERLEGLVGKVRMLKDLSYGIGKEVRDSAVQLTEMNDAFAETGGILSGTFRRLNKMAKRQGGNWCWFMLFLLFVLWIFALTWWLRR</sequence>
<reference evidence="12 13" key="1">
    <citation type="journal article" date="2016" name="Mol. Biol. Evol.">
        <title>Comparative Genomics of Early-Diverging Mushroom-Forming Fungi Provides Insights into the Origins of Lignocellulose Decay Capabilities.</title>
        <authorList>
            <person name="Nagy L.G."/>
            <person name="Riley R."/>
            <person name="Tritt A."/>
            <person name="Adam C."/>
            <person name="Daum C."/>
            <person name="Floudas D."/>
            <person name="Sun H."/>
            <person name="Yadav J.S."/>
            <person name="Pangilinan J."/>
            <person name="Larsson K.H."/>
            <person name="Matsuura K."/>
            <person name="Barry K."/>
            <person name="Labutti K."/>
            <person name="Kuo R."/>
            <person name="Ohm R.A."/>
            <person name="Bhattacharya S.S."/>
            <person name="Shirouzu T."/>
            <person name="Yoshinaga Y."/>
            <person name="Martin F.M."/>
            <person name="Grigoriev I.V."/>
            <person name="Hibbett D.S."/>
        </authorList>
    </citation>
    <scope>NUCLEOTIDE SEQUENCE [LARGE SCALE GENOMIC DNA]</scope>
    <source>
        <strain evidence="12 13">HHB12733</strain>
    </source>
</reference>
<name>A0A165CEY8_9BASI</name>